<dbReference type="Pfam" id="PF18426">
    <property type="entry name" value="Tli4_C"/>
    <property type="match status" value="1"/>
</dbReference>
<comment type="caution">
    <text evidence="3">The sequence shown here is derived from an EMBL/GenBank/DDBJ whole genome shotgun (WGS) entry which is preliminary data.</text>
</comment>
<dbReference type="RefSeq" id="WP_262660571.1">
    <property type="nucleotide sequence ID" value="NZ_JAMHKS010000036.1"/>
</dbReference>
<evidence type="ECO:0000256" key="1">
    <source>
        <dbReference type="SAM" id="MobiDB-lite"/>
    </source>
</evidence>
<dbReference type="Proteomes" id="UP001062027">
    <property type="component" value="Unassembled WGS sequence"/>
</dbReference>
<proteinExistence type="predicted"/>
<dbReference type="EMBL" id="JAMHKS010000036">
    <property type="protein sequence ID" value="MCU6676101.1"/>
    <property type="molecule type" value="Genomic_DNA"/>
</dbReference>
<evidence type="ECO:0000313" key="4">
    <source>
        <dbReference type="Proteomes" id="UP001062027"/>
    </source>
</evidence>
<organism evidence="3 4">
    <name type="scientific">Leclercia tamurae</name>
    <dbReference type="NCBI Taxonomy" id="2926467"/>
    <lineage>
        <taxon>Bacteria</taxon>
        <taxon>Pseudomonadati</taxon>
        <taxon>Pseudomonadota</taxon>
        <taxon>Gammaproteobacteria</taxon>
        <taxon>Enterobacterales</taxon>
        <taxon>Enterobacteriaceae</taxon>
        <taxon>Leclercia</taxon>
    </lineage>
</organism>
<protein>
    <submittedName>
        <fullName evidence="3">T6SS immunity protein Tli4 family protein</fullName>
    </submittedName>
</protein>
<keyword evidence="4" id="KW-1185">Reference proteome</keyword>
<gene>
    <name evidence="3" type="ORF">M8318_00180</name>
</gene>
<sequence length="102" mass="10899">GKEESLTEPHLTAGLAVLERSNENGKPPPPAFKSDKEALELWDAIVDSIRVRPTSSSPRGGNAGPSPAPKPATPGGQTLGDDYVYEEFLSSLKPKDSWLDDL</sequence>
<evidence type="ECO:0000259" key="2">
    <source>
        <dbReference type="Pfam" id="PF18426"/>
    </source>
</evidence>
<reference evidence="3" key="1">
    <citation type="submission" date="2022-05" db="EMBL/GenBank/DDBJ databases">
        <title>Description of a novel species of Leclercia; Leclercia tamurae and the Proposal for a Novel Genus Silvania gen. nov. Containing Two Novel Species Silvania hatchlandensis sp. nov. and Silvania confinis sp. nov. Isolated from the Rhizosphere of Oak.</title>
        <authorList>
            <person name="Maddock D.W."/>
            <person name="Brady C.L."/>
            <person name="Denman S."/>
            <person name="Arnold D."/>
        </authorList>
    </citation>
    <scope>NUCLEOTIDE SEQUENCE</scope>
    <source>
        <strain evidence="3">H6S3</strain>
    </source>
</reference>
<evidence type="ECO:0000313" key="3">
    <source>
        <dbReference type="EMBL" id="MCU6676101.1"/>
    </source>
</evidence>
<feature type="region of interest" description="Disordered" evidence="1">
    <location>
        <begin position="50"/>
        <end position="81"/>
    </location>
</feature>
<accession>A0ABT2R5L5</accession>
<feature type="non-terminal residue" evidence="3">
    <location>
        <position position="1"/>
    </location>
</feature>
<name>A0ABT2R5L5_9ENTR</name>
<dbReference type="InterPro" id="IPR041290">
    <property type="entry name" value="Tli4_C"/>
</dbReference>
<feature type="domain" description="Tle cognate immunity protein 4 C-terminal" evidence="2">
    <location>
        <begin position="1"/>
        <end position="54"/>
    </location>
</feature>